<sequence length="151" mass="17213">MRSWRKTAPLGSFTSDEDQHPLTNISSCAYSGCKNTSLVPWLPVLMGKILAIVESHNKIVGGECTKISAIFDLVEPQWTASCAERSAAVQLEVWKMYMNVRHTSFYQSCSKSPIRVGRDRMKFRLAQQRRTDHTIDFMTVQQLSPLYQRLA</sequence>
<dbReference type="EMBL" id="JYDQ01000041">
    <property type="protein sequence ID" value="KRY18912.1"/>
    <property type="molecule type" value="Genomic_DNA"/>
</dbReference>
<name>A0A0V1A1X4_9BILA</name>
<dbReference type="Proteomes" id="UP000054783">
    <property type="component" value="Unassembled WGS sequence"/>
</dbReference>
<comment type="caution">
    <text evidence="1">The sequence shown here is derived from an EMBL/GenBank/DDBJ whole genome shotgun (WGS) entry which is preliminary data.</text>
</comment>
<dbReference type="OrthoDB" id="10664530at2759"/>
<accession>A0A0V1A1X4</accession>
<protein>
    <submittedName>
        <fullName evidence="1">Uncharacterized protein</fullName>
    </submittedName>
</protein>
<keyword evidence="2" id="KW-1185">Reference proteome</keyword>
<evidence type="ECO:0000313" key="1">
    <source>
        <dbReference type="EMBL" id="KRY18912.1"/>
    </source>
</evidence>
<evidence type="ECO:0000313" key="2">
    <source>
        <dbReference type="Proteomes" id="UP000054783"/>
    </source>
</evidence>
<organism evidence="1 2">
    <name type="scientific">Trichinella patagoniensis</name>
    <dbReference type="NCBI Taxonomy" id="990121"/>
    <lineage>
        <taxon>Eukaryota</taxon>
        <taxon>Metazoa</taxon>
        <taxon>Ecdysozoa</taxon>
        <taxon>Nematoda</taxon>
        <taxon>Enoplea</taxon>
        <taxon>Dorylaimia</taxon>
        <taxon>Trichinellida</taxon>
        <taxon>Trichinellidae</taxon>
        <taxon>Trichinella</taxon>
    </lineage>
</organism>
<dbReference type="AlphaFoldDB" id="A0A0V1A1X4"/>
<proteinExistence type="predicted"/>
<reference evidence="1 2" key="1">
    <citation type="submission" date="2015-01" db="EMBL/GenBank/DDBJ databases">
        <title>Evolution of Trichinella species and genotypes.</title>
        <authorList>
            <person name="Korhonen P.K."/>
            <person name="Edoardo P."/>
            <person name="Giuseppe L.R."/>
            <person name="Gasser R.B."/>
        </authorList>
    </citation>
    <scope>NUCLEOTIDE SEQUENCE [LARGE SCALE GENOMIC DNA]</scope>
    <source>
        <strain evidence="1">ISS2496</strain>
    </source>
</reference>
<gene>
    <name evidence="1" type="ORF">T12_7597</name>
</gene>